<organism evidence="4 5">
    <name type="scientific">Tenebrio molitor</name>
    <name type="common">Yellow mealworm beetle</name>
    <dbReference type="NCBI Taxonomy" id="7067"/>
    <lineage>
        <taxon>Eukaryota</taxon>
        <taxon>Metazoa</taxon>
        <taxon>Ecdysozoa</taxon>
        <taxon>Arthropoda</taxon>
        <taxon>Hexapoda</taxon>
        <taxon>Insecta</taxon>
        <taxon>Pterygota</taxon>
        <taxon>Neoptera</taxon>
        <taxon>Endopterygota</taxon>
        <taxon>Coleoptera</taxon>
        <taxon>Polyphaga</taxon>
        <taxon>Cucujiformia</taxon>
        <taxon>Tenebrionidae</taxon>
        <taxon>Tenebrio</taxon>
    </lineage>
</organism>
<reference evidence="4" key="2">
    <citation type="submission" date="2021-08" db="EMBL/GenBank/DDBJ databases">
        <authorList>
            <person name="Eriksson T."/>
        </authorList>
    </citation>
    <scope>NUCLEOTIDE SEQUENCE</scope>
    <source>
        <strain evidence="4">Stoneville</strain>
        <tissue evidence="4">Whole head</tissue>
    </source>
</reference>
<dbReference type="Proteomes" id="UP000719412">
    <property type="component" value="Unassembled WGS sequence"/>
</dbReference>
<proteinExistence type="predicted"/>
<comment type="caution">
    <text evidence="4">The sequence shown here is derived from an EMBL/GenBank/DDBJ whole genome shotgun (WGS) entry which is preliminary data.</text>
</comment>
<comment type="caution">
    <text evidence="2">Lacks conserved residue(s) required for the propagation of feature annotation.</text>
</comment>
<evidence type="ECO:0000256" key="2">
    <source>
        <dbReference type="PROSITE-ProRule" id="PRU00059"/>
    </source>
</evidence>
<evidence type="ECO:0000256" key="1">
    <source>
        <dbReference type="ARBA" id="ARBA00023157"/>
    </source>
</evidence>
<evidence type="ECO:0000259" key="3">
    <source>
        <dbReference type="PROSITE" id="PS01180"/>
    </source>
</evidence>
<feature type="domain" description="CUB" evidence="3">
    <location>
        <begin position="40"/>
        <end position="128"/>
    </location>
</feature>
<evidence type="ECO:0000313" key="4">
    <source>
        <dbReference type="EMBL" id="KAH0817376.1"/>
    </source>
</evidence>
<reference evidence="4" key="1">
    <citation type="journal article" date="2020" name="J Insects Food Feed">
        <title>The yellow mealworm (Tenebrio molitor) genome: a resource for the emerging insects as food and feed industry.</title>
        <authorList>
            <person name="Eriksson T."/>
            <person name="Andere A."/>
            <person name="Kelstrup H."/>
            <person name="Emery V."/>
            <person name="Picard C."/>
        </authorList>
    </citation>
    <scope>NUCLEOTIDE SEQUENCE</scope>
    <source>
        <strain evidence="4">Stoneville</strain>
        <tissue evidence="4">Whole head</tissue>
    </source>
</reference>
<gene>
    <name evidence="4" type="ORF">GEV33_005415</name>
</gene>
<dbReference type="InterPro" id="IPR035914">
    <property type="entry name" value="Sperma_CUB_dom_sf"/>
</dbReference>
<dbReference type="Gene3D" id="2.60.120.290">
    <property type="entry name" value="Spermadhesin, CUB domain"/>
    <property type="match status" value="1"/>
</dbReference>
<keyword evidence="1" id="KW-1015">Disulfide bond</keyword>
<dbReference type="Pfam" id="PF00431">
    <property type="entry name" value="CUB"/>
    <property type="match status" value="1"/>
</dbReference>
<name>A0A8J6HNW5_TENMO</name>
<dbReference type="InterPro" id="IPR000859">
    <property type="entry name" value="CUB_dom"/>
</dbReference>
<dbReference type="PROSITE" id="PS01180">
    <property type="entry name" value="CUB"/>
    <property type="match status" value="1"/>
</dbReference>
<sequence length="128" mass="14564">MLVKFSGYSSTRSLTRFILEWTEVNVNAPNKNSANKTKTCGTSEPLNINSLKNYTKISSPGFPNGYGPNENCEWVFATIQMNSLKIYIFEMDLTPGYGSRLDFVVENMLRKCHKITTDCNCQYDESCF</sequence>
<accession>A0A8J6HNW5</accession>
<dbReference type="AlphaFoldDB" id="A0A8J6HNW5"/>
<dbReference type="EMBL" id="JABDTM020019602">
    <property type="protein sequence ID" value="KAH0817376.1"/>
    <property type="molecule type" value="Genomic_DNA"/>
</dbReference>
<protein>
    <recommendedName>
        <fullName evidence="3">CUB domain-containing protein</fullName>
    </recommendedName>
</protein>
<evidence type="ECO:0000313" key="5">
    <source>
        <dbReference type="Proteomes" id="UP000719412"/>
    </source>
</evidence>
<keyword evidence="5" id="KW-1185">Reference proteome</keyword>
<dbReference type="SUPFAM" id="SSF49854">
    <property type="entry name" value="Spermadhesin, CUB domain"/>
    <property type="match status" value="1"/>
</dbReference>